<protein>
    <submittedName>
        <fullName evidence="1">23944_t:CDS:1</fullName>
    </submittedName>
</protein>
<reference evidence="1 2" key="1">
    <citation type="submission" date="2021-06" db="EMBL/GenBank/DDBJ databases">
        <authorList>
            <person name="Kallberg Y."/>
            <person name="Tangrot J."/>
            <person name="Rosling A."/>
        </authorList>
    </citation>
    <scope>NUCLEOTIDE SEQUENCE [LARGE SCALE GENOMIC DNA]</scope>
    <source>
        <strain evidence="1 2">120-4 pot B 10/14</strain>
    </source>
</reference>
<proteinExistence type="predicted"/>
<evidence type="ECO:0000313" key="1">
    <source>
        <dbReference type="EMBL" id="CAG8747362.1"/>
    </source>
</evidence>
<comment type="caution">
    <text evidence="1">The sequence shown here is derived from an EMBL/GenBank/DDBJ whole genome shotgun (WGS) entry which is preliminary data.</text>
</comment>
<organism evidence="1 2">
    <name type="scientific">Gigaspora margarita</name>
    <dbReference type="NCBI Taxonomy" id="4874"/>
    <lineage>
        <taxon>Eukaryota</taxon>
        <taxon>Fungi</taxon>
        <taxon>Fungi incertae sedis</taxon>
        <taxon>Mucoromycota</taxon>
        <taxon>Glomeromycotina</taxon>
        <taxon>Glomeromycetes</taxon>
        <taxon>Diversisporales</taxon>
        <taxon>Gigasporaceae</taxon>
        <taxon>Gigaspora</taxon>
    </lineage>
</organism>
<name>A0ABN7V9G7_GIGMA</name>
<accession>A0ABN7V9G7</accession>
<gene>
    <name evidence="1" type="ORF">GMARGA_LOCUS16019</name>
</gene>
<keyword evidence="2" id="KW-1185">Reference proteome</keyword>
<dbReference type="EMBL" id="CAJVQB010011390">
    <property type="protein sequence ID" value="CAG8747362.1"/>
    <property type="molecule type" value="Genomic_DNA"/>
</dbReference>
<evidence type="ECO:0000313" key="2">
    <source>
        <dbReference type="Proteomes" id="UP000789901"/>
    </source>
</evidence>
<sequence>MSIQNHKRQLLALGTIDQKLHYGPFATNWWVFSKLKTNQNKKSIPIHINMRIKFELNQKEFIIRVVDNNWKPGYVCELDTEAIVYLIFSFDNKVVAEQLRTEILFFLFQITVYDITIFVAALGSSDQAEWNFADIYYQENKIYTYSGKSPNDVWAKSTIQTHITVPYYKACNWNNIEIMAHAFEKHLKRRILVVNLDWYQYFTKWKQQSTTIIEFSSYLASIYLADFLEFWTCAEDPSSDHASILYLYTKNLLNDIPYDLLQLELSIVNKNSQNKIVHAIKRYIRIEHNLNEGKKIQTAITDLEGTSVANLEPIHDNHHVKKIASITQLFYFEWPTDNDYTGYIKARYLPHIGPCTQFLPFEISKLITIPINKPTPNITPHSIPKKP</sequence>
<dbReference type="Proteomes" id="UP000789901">
    <property type="component" value="Unassembled WGS sequence"/>
</dbReference>